<dbReference type="SUPFAM" id="SSF51215">
    <property type="entry name" value="Regulatory protein AraC"/>
    <property type="match status" value="1"/>
</dbReference>
<protein>
    <submittedName>
        <fullName evidence="5">AraC family transcriptional regulator</fullName>
    </submittedName>
</protein>
<dbReference type="Gene3D" id="1.10.10.60">
    <property type="entry name" value="Homeodomain-like"/>
    <property type="match status" value="2"/>
</dbReference>
<dbReference type="InterPro" id="IPR020449">
    <property type="entry name" value="Tscrpt_reg_AraC-type_HTH"/>
</dbReference>
<dbReference type="SMART" id="SM00342">
    <property type="entry name" value="HTH_ARAC"/>
    <property type="match status" value="1"/>
</dbReference>
<dbReference type="PANTHER" id="PTHR43280">
    <property type="entry name" value="ARAC-FAMILY TRANSCRIPTIONAL REGULATOR"/>
    <property type="match status" value="1"/>
</dbReference>
<dbReference type="InterPro" id="IPR003313">
    <property type="entry name" value="AraC-bd"/>
</dbReference>
<organism evidence="5 6">
    <name type="scientific">Halalkalibacter oceani</name>
    <dbReference type="NCBI Taxonomy" id="1653776"/>
    <lineage>
        <taxon>Bacteria</taxon>
        <taxon>Bacillati</taxon>
        <taxon>Bacillota</taxon>
        <taxon>Bacilli</taxon>
        <taxon>Bacillales</taxon>
        <taxon>Bacillaceae</taxon>
        <taxon>Halalkalibacter</taxon>
    </lineage>
</organism>
<evidence type="ECO:0000313" key="6">
    <source>
        <dbReference type="Proteomes" id="UP001139179"/>
    </source>
</evidence>
<dbReference type="InterPro" id="IPR009057">
    <property type="entry name" value="Homeodomain-like_sf"/>
</dbReference>
<dbReference type="PROSITE" id="PS00041">
    <property type="entry name" value="HTH_ARAC_FAMILY_1"/>
    <property type="match status" value="1"/>
</dbReference>
<dbReference type="Pfam" id="PF12833">
    <property type="entry name" value="HTH_18"/>
    <property type="match status" value="1"/>
</dbReference>
<evidence type="ECO:0000259" key="4">
    <source>
        <dbReference type="PROSITE" id="PS01124"/>
    </source>
</evidence>
<dbReference type="Pfam" id="PF02311">
    <property type="entry name" value="AraC_binding"/>
    <property type="match status" value="1"/>
</dbReference>
<evidence type="ECO:0000313" key="5">
    <source>
        <dbReference type="EMBL" id="MCM3713760.1"/>
    </source>
</evidence>
<name>A0A9X2DPK0_9BACI</name>
<comment type="caution">
    <text evidence="5">The sequence shown here is derived from an EMBL/GenBank/DDBJ whole genome shotgun (WGS) entry which is preliminary data.</text>
</comment>
<dbReference type="SUPFAM" id="SSF46689">
    <property type="entry name" value="Homeodomain-like"/>
    <property type="match status" value="2"/>
</dbReference>
<dbReference type="GO" id="GO:0003700">
    <property type="term" value="F:DNA-binding transcription factor activity"/>
    <property type="evidence" value="ECO:0007669"/>
    <property type="project" value="InterPro"/>
</dbReference>
<feature type="domain" description="HTH araC/xylS-type" evidence="4">
    <location>
        <begin position="173"/>
        <end position="273"/>
    </location>
</feature>
<dbReference type="GO" id="GO:0043565">
    <property type="term" value="F:sequence-specific DNA binding"/>
    <property type="evidence" value="ECO:0007669"/>
    <property type="project" value="InterPro"/>
</dbReference>
<reference evidence="5" key="1">
    <citation type="submission" date="2022-05" db="EMBL/GenBank/DDBJ databases">
        <title>Comparative Genomics of Spacecraft Associated Microbes.</title>
        <authorList>
            <person name="Tran M.T."/>
            <person name="Wright A."/>
            <person name="Seuylemezian A."/>
            <person name="Eisen J."/>
            <person name="Coil D."/>
        </authorList>
    </citation>
    <scope>NUCLEOTIDE SEQUENCE</scope>
    <source>
        <strain evidence="5">214.1.1</strain>
    </source>
</reference>
<gene>
    <name evidence="5" type="ORF">M3202_06655</name>
</gene>
<dbReference type="InterPro" id="IPR018060">
    <property type="entry name" value="HTH_AraC"/>
</dbReference>
<keyword evidence="2" id="KW-0238">DNA-binding</keyword>
<dbReference type="RefSeq" id="WP_251222553.1">
    <property type="nucleotide sequence ID" value="NZ_JAMBOL010000003.1"/>
</dbReference>
<keyword evidence="1" id="KW-0805">Transcription regulation</keyword>
<dbReference type="InterPro" id="IPR037923">
    <property type="entry name" value="HTH-like"/>
</dbReference>
<dbReference type="InterPro" id="IPR018062">
    <property type="entry name" value="HTH_AraC-typ_CS"/>
</dbReference>
<evidence type="ECO:0000256" key="1">
    <source>
        <dbReference type="ARBA" id="ARBA00023015"/>
    </source>
</evidence>
<dbReference type="PROSITE" id="PS01124">
    <property type="entry name" value="HTH_ARAC_FAMILY_2"/>
    <property type="match status" value="1"/>
</dbReference>
<accession>A0A9X2DPK0</accession>
<dbReference type="PANTHER" id="PTHR43280:SF29">
    <property type="entry name" value="ARAC-FAMILY TRANSCRIPTIONAL REGULATOR"/>
    <property type="match status" value="1"/>
</dbReference>
<sequence length="277" mass="32978">MEIRTAEMLLQYFSKYYMRIESIMKVVHKPKVKSRGWRNSEYSGFIFPVRGEAIFHFNETTYNVKPGSIIHAGPYMRNDREVVGDEDWVYVLVLYKSLKIKDDAEDDLSTKHFQISSIEHMRIIDNLNKLVHYWQSPASYYSLRIQEIWFNTLNLMVSTMENFGRSDNKQILERILDDIHENYEKALSVSILAERHQINVNQIAYLFQKYLSMPPGEYLNHYRLNKAKELLSSKDVRYKVKEVAEMVGFTDQLYFSRRFKKHFGISPKAYVNIIFHE</sequence>
<dbReference type="PRINTS" id="PR00032">
    <property type="entry name" value="HTHARAC"/>
</dbReference>
<keyword evidence="6" id="KW-1185">Reference proteome</keyword>
<dbReference type="Proteomes" id="UP001139179">
    <property type="component" value="Unassembled WGS sequence"/>
</dbReference>
<keyword evidence="3" id="KW-0804">Transcription</keyword>
<evidence type="ECO:0000256" key="2">
    <source>
        <dbReference type="ARBA" id="ARBA00023125"/>
    </source>
</evidence>
<dbReference type="AlphaFoldDB" id="A0A9X2DPK0"/>
<proteinExistence type="predicted"/>
<evidence type="ECO:0000256" key="3">
    <source>
        <dbReference type="ARBA" id="ARBA00023163"/>
    </source>
</evidence>
<dbReference type="EMBL" id="JAMBOL010000003">
    <property type="protein sequence ID" value="MCM3713760.1"/>
    <property type="molecule type" value="Genomic_DNA"/>
</dbReference>